<dbReference type="InterPro" id="IPR020599">
    <property type="entry name" value="Transl_elong_fac_P/YeiP"/>
</dbReference>
<dbReference type="Proteomes" id="UP000178419">
    <property type="component" value="Unassembled WGS sequence"/>
</dbReference>
<gene>
    <name evidence="7" type="primary">efp</name>
    <name evidence="12" type="ORF">A2714_02030</name>
</gene>
<dbReference type="InterPro" id="IPR012340">
    <property type="entry name" value="NA-bd_OB-fold"/>
</dbReference>
<name>A0A1F7Y195_9BACT</name>
<dbReference type="CDD" id="cd05794">
    <property type="entry name" value="S1_EF-P_repeat_2"/>
    <property type="match status" value="1"/>
</dbReference>
<feature type="domain" description="Translation elongation factor P/YeiP central" evidence="11">
    <location>
        <begin position="67"/>
        <end position="121"/>
    </location>
</feature>
<evidence type="ECO:0000256" key="9">
    <source>
        <dbReference type="RuleBase" id="RU004389"/>
    </source>
</evidence>
<dbReference type="InterPro" id="IPR015365">
    <property type="entry name" value="Elong-fact-P_C"/>
</dbReference>
<keyword evidence="4 7" id="KW-0963">Cytoplasm</keyword>
<evidence type="ECO:0000313" key="12">
    <source>
        <dbReference type="EMBL" id="OGM21087.1"/>
    </source>
</evidence>
<evidence type="ECO:0000259" key="10">
    <source>
        <dbReference type="SMART" id="SM00841"/>
    </source>
</evidence>
<dbReference type="Pfam" id="PF01132">
    <property type="entry name" value="EFP"/>
    <property type="match status" value="1"/>
</dbReference>
<comment type="function">
    <text evidence="7">Involved in peptide bond synthesis. Stimulates efficient translation and peptide-bond synthesis on native or reconstituted 70S ribosomes in vitro. Probably functions indirectly by altering the affinity of the ribosome for aminoacyl-tRNA, thus increasing their reactivity as acceptors for peptidyl transferase.</text>
</comment>
<comment type="caution">
    <text evidence="12">The sequence shown here is derived from an EMBL/GenBank/DDBJ whole genome shotgun (WGS) entry which is preliminary data.</text>
</comment>
<dbReference type="NCBIfam" id="TIGR00038">
    <property type="entry name" value="efp"/>
    <property type="match status" value="1"/>
</dbReference>
<dbReference type="Gene3D" id="2.40.50.140">
    <property type="entry name" value="Nucleic acid-binding proteins"/>
    <property type="match status" value="2"/>
</dbReference>
<sequence length="186" mass="20855">MIQSTDLKNGTTFLSDGKPLKVIKYSFIKMGRGGATVRVTARNLESGNIEEKTFSSNVKVDEVSTLKRTLQYLYADGANAVFMDPRTYEQVEIPQSIIKDEIQYIKEGDEVNVLFWDEKPLSIEIPPKVTLEIIDTDPGVKGNSATNMFKSAILENKNSVKVPLFINKGDRITVDTRTGEYVERAK</sequence>
<evidence type="ECO:0000256" key="1">
    <source>
        <dbReference type="ARBA" id="ARBA00004496"/>
    </source>
</evidence>
<dbReference type="CDD" id="cd04470">
    <property type="entry name" value="S1_EF-P_repeat_1"/>
    <property type="match status" value="1"/>
</dbReference>
<dbReference type="InterPro" id="IPR001059">
    <property type="entry name" value="Transl_elong_P/YeiP_cen"/>
</dbReference>
<organism evidence="12 13">
    <name type="scientific">Candidatus Woesebacteria bacterium RIFCSPHIGHO2_01_FULL_38_9</name>
    <dbReference type="NCBI Taxonomy" id="1802492"/>
    <lineage>
        <taxon>Bacteria</taxon>
        <taxon>Candidatus Woeseibacteriota</taxon>
    </lineage>
</organism>
<evidence type="ECO:0000256" key="8">
    <source>
        <dbReference type="NCBIfam" id="TIGR00038"/>
    </source>
</evidence>
<evidence type="ECO:0000256" key="5">
    <source>
        <dbReference type="ARBA" id="ARBA00022768"/>
    </source>
</evidence>
<reference evidence="12 13" key="1">
    <citation type="journal article" date="2016" name="Nat. Commun.">
        <title>Thousands of microbial genomes shed light on interconnected biogeochemical processes in an aquifer system.</title>
        <authorList>
            <person name="Anantharaman K."/>
            <person name="Brown C.T."/>
            <person name="Hug L.A."/>
            <person name="Sharon I."/>
            <person name="Castelle C.J."/>
            <person name="Probst A.J."/>
            <person name="Thomas B.C."/>
            <person name="Singh A."/>
            <person name="Wilkins M.J."/>
            <person name="Karaoz U."/>
            <person name="Brodie E.L."/>
            <person name="Williams K.H."/>
            <person name="Hubbard S.S."/>
            <person name="Banfield J.F."/>
        </authorList>
    </citation>
    <scope>NUCLEOTIDE SEQUENCE [LARGE SCALE GENOMIC DNA]</scope>
</reference>
<dbReference type="PANTHER" id="PTHR30053">
    <property type="entry name" value="ELONGATION FACTOR P"/>
    <property type="match status" value="1"/>
</dbReference>
<dbReference type="PIRSF" id="PIRSF005901">
    <property type="entry name" value="EF-P"/>
    <property type="match status" value="1"/>
</dbReference>
<dbReference type="InterPro" id="IPR013185">
    <property type="entry name" value="Transl_elong_KOW-like"/>
</dbReference>
<dbReference type="NCBIfam" id="NF001810">
    <property type="entry name" value="PRK00529.1"/>
    <property type="match status" value="1"/>
</dbReference>
<comment type="similarity">
    <text evidence="3 7 9">Belongs to the elongation factor P family.</text>
</comment>
<dbReference type="InterPro" id="IPR014722">
    <property type="entry name" value="Rib_uL2_dom2"/>
</dbReference>
<dbReference type="SUPFAM" id="SSF50104">
    <property type="entry name" value="Translation proteins SH3-like domain"/>
    <property type="match status" value="1"/>
</dbReference>
<dbReference type="PANTHER" id="PTHR30053:SF14">
    <property type="entry name" value="TRANSLATION ELONGATION FACTOR KOW-LIKE DOMAIN-CONTAINING PROTEIN"/>
    <property type="match status" value="1"/>
</dbReference>
<dbReference type="EMBL" id="MGGE01000027">
    <property type="protein sequence ID" value="OGM21087.1"/>
    <property type="molecule type" value="Genomic_DNA"/>
</dbReference>
<accession>A0A1F7Y195</accession>
<dbReference type="FunFam" id="2.30.30.30:FF:000003">
    <property type="entry name" value="Elongation factor P"/>
    <property type="match status" value="1"/>
</dbReference>
<dbReference type="InterPro" id="IPR011768">
    <property type="entry name" value="Transl_elongation_fac_P"/>
</dbReference>
<dbReference type="Pfam" id="PF08207">
    <property type="entry name" value="EFP_N"/>
    <property type="match status" value="1"/>
</dbReference>
<evidence type="ECO:0000256" key="6">
    <source>
        <dbReference type="ARBA" id="ARBA00022917"/>
    </source>
</evidence>
<keyword evidence="6 7" id="KW-0648">Protein biosynthesis</keyword>
<dbReference type="FunFam" id="2.40.50.140:FF:000004">
    <property type="entry name" value="Elongation factor P"/>
    <property type="match status" value="1"/>
</dbReference>
<evidence type="ECO:0000256" key="4">
    <source>
        <dbReference type="ARBA" id="ARBA00022490"/>
    </source>
</evidence>
<protein>
    <recommendedName>
        <fullName evidence="7 8">Elongation factor P</fullName>
        <shortName evidence="7">EF-P</shortName>
    </recommendedName>
</protein>
<dbReference type="HAMAP" id="MF_00141">
    <property type="entry name" value="EF_P"/>
    <property type="match status" value="1"/>
</dbReference>
<dbReference type="SMART" id="SM01185">
    <property type="entry name" value="EFP"/>
    <property type="match status" value="1"/>
</dbReference>
<evidence type="ECO:0000313" key="13">
    <source>
        <dbReference type="Proteomes" id="UP000178419"/>
    </source>
</evidence>
<keyword evidence="5 7" id="KW-0251">Elongation factor</keyword>
<feature type="domain" description="Elongation factor P C-terminal" evidence="10">
    <location>
        <begin position="129"/>
        <end position="184"/>
    </location>
</feature>
<dbReference type="SUPFAM" id="SSF50249">
    <property type="entry name" value="Nucleic acid-binding proteins"/>
    <property type="match status" value="2"/>
</dbReference>
<dbReference type="AlphaFoldDB" id="A0A1F7Y195"/>
<dbReference type="UniPathway" id="UPA00345"/>
<dbReference type="GO" id="GO:0005829">
    <property type="term" value="C:cytosol"/>
    <property type="evidence" value="ECO:0007669"/>
    <property type="project" value="UniProtKB-ARBA"/>
</dbReference>
<evidence type="ECO:0000259" key="11">
    <source>
        <dbReference type="SMART" id="SM01185"/>
    </source>
</evidence>
<dbReference type="GO" id="GO:0043043">
    <property type="term" value="P:peptide biosynthetic process"/>
    <property type="evidence" value="ECO:0007669"/>
    <property type="project" value="InterPro"/>
</dbReference>
<dbReference type="Gene3D" id="2.30.30.30">
    <property type="match status" value="1"/>
</dbReference>
<comment type="pathway">
    <text evidence="2 7">Protein biosynthesis; polypeptide chain elongation.</text>
</comment>
<dbReference type="FunFam" id="2.40.50.140:FF:000009">
    <property type="entry name" value="Elongation factor P"/>
    <property type="match status" value="1"/>
</dbReference>
<evidence type="ECO:0000256" key="3">
    <source>
        <dbReference type="ARBA" id="ARBA00009479"/>
    </source>
</evidence>
<comment type="subcellular location">
    <subcellularLocation>
        <location evidence="1 7">Cytoplasm</location>
    </subcellularLocation>
</comment>
<dbReference type="Pfam" id="PF09285">
    <property type="entry name" value="Elong-fact-P_C"/>
    <property type="match status" value="1"/>
</dbReference>
<proteinExistence type="inferred from homology"/>
<dbReference type="GO" id="GO:0003746">
    <property type="term" value="F:translation elongation factor activity"/>
    <property type="evidence" value="ECO:0007669"/>
    <property type="project" value="UniProtKB-UniRule"/>
</dbReference>
<evidence type="ECO:0000256" key="2">
    <source>
        <dbReference type="ARBA" id="ARBA00004815"/>
    </source>
</evidence>
<evidence type="ECO:0000256" key="7">
    <source>
        <dbReference type="HAMAP-Rule" id="MF_00141"/>
    </source>
</evidence>
<dbReference type="SMART" id="SM00841">
    <property type="entry name" value="Elong-fact-P_C"/>
    <property type="match status" value="1"/>
</dbReference>
<dbReference type="InterPro" id="IPR008991">
    <property type="entry name" value="Translation_prot_SH3-like_sf"/>
</dbReference>